<gene>
    <name evidence="1" type="ORF">NEISUBOT_05542</name>
</gene>
<name>A0A9W5INY7_NEISU</name>
<organism evidence="1 2">
    <name type="scientific">Neisseria subflava NJ9703</name>
    <dbReference type="NCBI Taxonomy" id="546268"/>
    <lineage>
        <taxon>Bacteria</taxon>
        <taxon>Pseudomonadati</taxon>
        <taxon>Pseudomonadota</taxon>
        <taxon>Betaproteobacteria</taxon>
        <taxon>Neisseriales</taxon>
        <taxon>Neisseriaceae</taxon>
        <taxon>Neisseria</taxon>
    </lineage>
</organism>
<protein>
    <submittedName>
        <fullName evidence="1">Uncharacterized protein</fullName>
    </submittedName>
</protein>
<reference evidence="1 2" key="1">
    <citation type="submission" date="2010-01" db="EMBL/GenBank/DDBJ databases">
        <authorList>
            <person name="Weinstock G."/>
            <person name="Sodergren E."/>
            <person name="Clifton S."/>
            <person name="Fulton L."/>
            <person name="Fulton B."/>
            <person name="Courtney L."/>
            <person name="Fronick C."/>
            <person name="Harrison M."/>
            <person name="Strong C."/>
            <person name="Farmer C."/>
            <person name="Delahaunty K."/>
            <person name="Markovic C."/>
            <person name="Hall O."/>
            <person name="Minx P."/>
            <person name="Tomlinson C."/>
            <person name="Mitreva M."/>
            <person name="Nelson J."/>
            <person name="Hou S."/>
            <person name="Wollam A."/>
            <person name="Pepin K.H."/>
            <person name="Johnson M."/>
            <person name="Bhonagiri V."/>
            <person name="Nash W.E."/>
            <person name="Warren W."/>
            <person name="Chinwalla A."/>
            <person name="Mardis E.R."/>
            <person name="Wilson R.K."/>
        </authorList>
    </citation>
    <scope>NUCLEOTIDE SEQUENCE [LARGE SCALE GENOMIC DNA]</scope>
    <source>
        <strain evidence="1 2">NJ9703</strain>
    </source>
</reference>
<dbReference type="Proteomes" id="UP000004621">
    <property type="component" value="Unassembled WGS sequence"/>
</dbReference>
<dbReference type="EMBL" id="ACEO02000017">
    <property type="protein sequence ID" value="EFC51012.1"/>
    <property type="molecule type" value="Genomic_DNA"/>
</dbReference>
<sequence>MCRFFHDLPCNNVFRRPEGRLSEFGFDILSITVMDGKILMLCLL</sequence>
<comment type="caution">
    <text evidence="1">The sequence shown here is derived from an EMBL/GenBank/DDBJ whole genome shotgun (WGS) entry which is preliminary data.</text>
</comment>
<dbReference type="AlphaFoldDB" id="A0A9W5INY7"/>
<proteinExistence type="predicted"/>
<accession>A0A9W5INY7</accession>
<evidence type="ECO:0000313" key="2">
    <source>
        <dbReference type="Proteomes" id="UP000004621"/>
    </source>
</evidence>
<evidence type="ECO:0000313" key="1">
    <source>
        <dbReference type="EMBL" id="EFC51012.1"/>
    </source>
</evidence>